<organism evidence="4 5">
    <name type="scientific">Ilex paraguariensis</name>
    <name type="common">yerba mate</name>
    <dbReference type="NCBI Taxonomy" id="185542"/>
    <lineage>
        <taxon>Eukaryota</taxon>
        <taxon>Viridiplantae</taxon>
        <taxon>Streptophyta</taxon>
        <taxon>Embryophyta</taxon>
        <taxon>Tracheophyta</taxon>
        <taxon>Spermatophyta</taxon>
        <taxon>Magnoliopsida</taxon>
        <taxon>eudicotyledons</taxon>
        <taxon>Gunneridae</taxon>
        <taxon>Pentapetalae</taxon>
        <taxon>asterids</taxon>
        <taxon>campanulids</taxon>
        <taxon>Aquifoliales</taxon>
        <taxon>Aquifoliaceae</taxon>
        <taxon>Ilex</taxon>
    </lineage>
</organism>
<keyword evidence="3" id="KW-0472">Membrane</keyword>
<evidence type="ECO:0000313" key="5">
    <source>
        <dbReference type="Proteomes" id="UP001642360"/>
    </source>
</evidence>
<protein>
    <recommendedName>
        <fullName evidence="6">BZIP domain-containing protein</fullName>
    </recommendedName>
</protein>
<proteinExistence type="predicted"/>
<feature type="compositionally biased region" description="Low complexity" evidence="2">
    <location>
        <begin position="29"/>
        <end position="43"/>
    </location>
</feature>
<feature type="coiled-coil region" evidence="1">
    <location>
        <begin position="136"/>
        <end position="163"/>
    </location>
</feature>
<comment type="caution">
    <text evidence="4">The sequence shown here is derived from an EMBL/GenBank/DDBJ whole genome shotgun (WGS) entry which is preliminary data.</text>
</comment>
<accession>A0ABC8UMD3</accession>
<sequence>MGGHGESIQKVNVTTHVQNVNVTTHVGGCGSSSASSGGAMPGSFIKSTNPSSNGGSSSSADSRGGVKVGCFTKYWYCVHSSNGMKIWRQVGVNVMADKPTQRRKRKYRGVYETEAEGAASLERLRIKRREAAAWVLEKKQAHKAQLLEQLQSLRAENEFLKKLHNVRMFHSPALFLISFFFRILPSILLILIYVFIL</sequence>
<keyword evidence="3" id="KW-0812">Transmembrane</keyword>
<keyword evidence="1" id="KW-0175">Coiled coil</keyword>
<evidence type="ECO:0000256" key="2">
    <source>
        <dbReference type="SAM" id="MobiDB-lite"/>
    </source>
</evidence>
<reference evidence="4 5" key="1">
    <citation type="submission" date="2024-02" db="EMBL/GenBank/DDBJ databases">
        <authorList>
            <person name="Vignale AGUSTIN F."/>
            <person name="Sosa J E."/>
            <person name="Modenutti C."/>
        </authorList>
    </citation>
    <scope>NUCLEOTIDE SEQUENCE [LARGE SCALE GENOMIC DNA]</scope>
</reference>
<name>A0ABC8UMD3_9AQUA</name>
<dbReference type="EMBL" id="CAUOFW020008279">
    <property type="protein sequence ID" value="CAK9182181.1"/>
    <property type="molecule type" value="Genomic_DNA"/>
</dbReference>
<feature type="region of interest" description="Disordered" evidence="2">
    <location>
        <begin position="29"/>
        <end position="63"/>
    </location>
</feature>
<feature type="transmembrane region" description="Helical" evidence="3">
    <location>
        <begin position="173"/>
        <end position="196"/>
    </location>
</feature>
<keyword evidence="3" id="KW-1133">Transmembrane helix</keyword>
<evidence type="ECO:0000256" key="1">
    <source>
        <dbReference type="SAM" id="Coils"/>
    </source>
</evidence>
<evidence type="ECO:0008006" key="6">
    <source>
        <dbReference type="Google" id="ProtNLM"/>
    </source>
</evidence>
<dbReference type="AlphaFoldDB" id="A0ABC8UMD3"/>
<dbReference type="Proteomes" id="UP001642360">
    <property type="component" value="Unassembled WGS sequence"/>
</dbReference>
<gene>
    <name evidence="4" type="ORF">ILEXP_LOCUS52322</name>
</gene>
<feature type="compositionally biased region" description="Low complexity" evidence="2">
    <location>
        <begin position="51"/>
        <end position="63"/>
    </location>
</feature>
<evidence type="ECO:0000256" key="3">
    <source>
        <dbReference type="SAM" id="Phobius"/>
    </source>
</evidence>
<evidence type="ECO:0000313" key="4">
    <source>
        <dbReference type="EMBL" id="CAK9182181.1"/>
    </source>
</evidence>
<keyword evidence="5" id="KW-1185">Reference proteome</keyword>